<keyword evidence="3 4" id="KW-0472">Membrane</keyword>
<dbReference type="InterPro" id="IPR007274">
    <property type="entry name" value="Cop_transporter"/>
</dbReference>
<keyword evidence="4" id="KW-0406">Ion transport</keyword>
<dbReference type="PANTHER" id="PTHR12483">
    <property type="entry name" value="SOLUTE CARRIER FAMILY 31 COPPER TRANSPORTERS"/>
    <property type="match status" value="1"/>
</dbReference>
<feature type="transmembrane region" description="Helical" evidence="4">
    <location>
        <begin position="47"/>
        <end position="67"/>
    </location>
</feature>
<comment type="similarity">
    <text evidence="4">Belongs to the copper transporter (Ctr) (TC 1.A.56) family. SLC31A subfamily.</text>
</comment>
<dbReference type="PANTHER" id="PTHR12483:SF120">
    <property type="entry name" value="HIGH-AFFINITY COPPER TRANSPORTER CTRA2"/>
    <property type="match status" value="1"/>
</dbReference>
<dbReference type="GO" id="GO:0005886">
    <property type="term" value="C:plasma membrane"/>
    <property type="evidence" value="ECO:0007669"/>
    <property type="project" value="TreeGrafter"/>
</dbReference>
<accession>R4X765</accession>
<dbReference type="eggNOG" id="ENOG502S99K">
    <property type="taxonomic scope" value="Eukaryota"/>
</dbReference>
<dbReference type="OrthoDB" id="73901at2759"/>
<dbReference type="EMBL" id="CAHR02000027">
    <property type="protein sequence ID" value="CCG81137.1"/>
    <property type="molecule type" value="Genomic_DNA"/>
</dbReference>
<dbReference type="VEuPathDB" id="FungiDB:TAPDE_000844"/>
<evidence type="ECO:0000256" key="4">
    <source>
        <dbReference type="RuleBase" id="RU367022"/>
    </source>
</evidence>
<dbReference type="AlphaFoldDB" id="R4X765"/>
<protein>
    <recommendedName>
        <fullName evidence="4">Copper transport protein</fullName>
    </recommendedName>
</protein>
<proteinExistence type="inferred from homology"/>
<dbReference type="GO" id="GO:0005375">
    <property type="term" value="F:copper ion transmembrane transporter activity"/>
    <property type="evidence" value="ECO:0007669"/>
    <property type="project" value="UniProtKB-UniRule"/>
</dbReference>
<dbReference type="Proteomes" id="UP000013776">
    <property type="component" value="Unassembled WGS sequence"/>
</dbReference>
<keyword evidence="1 4" id="KW-0812">Transmembrane</keyword>
<comment type="subcellular location">
    <subcellularLocation>
        <location evidence="4">Membrane</location>
        <topology evidence="4">Multi-pass membrane protein</topology>
    </subcellularLocation>
</comment>
<name>R4X765_TAPDE</name>
<comment type="caution">
    <text evidence="5">The sequence shown here is derived from an EMBL/GenBank/DDBJ whole genome shotgun (WGS) entry which is preliminary data.</text>
</comment>
<keyword evidence="6" id="KW-1185">Reference proteome</keyword>
<sequence length="207" mass="22387">MDMSSMSSSAADATTTTASTMGTMMSMTFHSNTTDSLWFSGWTPKSGVAYAFTIVALVAFGIMYRALNAYAATRERRVRVTNLEKANVVVQSMGANVPDHVRESQVDSTTILKEPTAIRSNTTTSISSSRLTSDNVRLINPWRLSVDLPRGMIHVVIAGTGYLLMLAVMTFNVGYFFAVLGGLFIGEVTFGRYAFAPVIAPALVENS</sequence>
<evidence type="ECO:0000313" key="5">
    <source>
        <dbReference type="EMBL" id="CCG81137.1"/>
    </source>
</evidence>
<reference evidence="5 6" key="1">
    <citation type="journal article" date="2013" name="MBio">
        <title>Genome sequencing of the plant pathogen Taphrina deformans, the causal agent of peach leaf curl.</title>
        <authorList>
            <person name="Cisse O.H."/>
            <person name="Almeida J.M.G.C.F."/>
            <person name="Fonseca A."/>
            <person name="Kumar A.A."/>
            <person name="Salojaervi J."/>
            <person name="Overmyer K."/>
            <person name="Hauser P.M."/>
            <person name="Pagni M."/>
        </authorList>
    </citation>
    <scope>NUCLEOTIDE SEQUENCE [LARGE SCALE GENOMIC DNA]</scope>
    <source>
        <strain evidence="6">PYCC 5710 / ATCC 11124 / CBS 356.35 / IMI 108563 / JCM 9778 / NBRC 8474</strain>
    </source>
</reference>
<evidence type="ECO:0000313" key="6">
    <source>
        <dbReference type="Proteomes" id="UP000013776"/>
    </source>
</evidence>
<keyword evidence="4" id="KW-0186">Copper</keyword>
<gene>
    <name evidence="5" type="ORF">TAPDE_000844</name>
</gene>
<dbReference type="Pfam" id="PF04145">
    <property type="entry name" value="Ctr"/>
    <property type="match status" value="1"/>
</dbReference>
<keyword evidence="2 4" id="KW-1133">Transmembrane helix</keyword>
<keyword evidence="4" id="KW-0187">Copper transport</keyword>
<evidence type="ECO:0000256" key="2">
    <source>
        <dbReference type="ARBA" id="ARBA00022989"/>
    </source>
</evidence>
<evidence type="ECO:0000256" key="1">
    <source>
        <dbReference type="ARBA" id="ARBA00022692"/>
    </source>
</evidence>
<organism evidence="5 6">
    <name type="scientific">Taphrina deformans (strain PYCC 5710 / ATCC 11124 / CBS 356.35 / IMI 108563 / JCM 9778 / NBRC 8474)</name>
    <name type="common">Peach leaf curl fungus</name>
    <name type="synonym">Lalaria deformans</name>
    <dbReference type="NCBI Taxonomy" id="1097556"/>
    <lineage>
        <taxon>Eukaryota</taxon>
        <taxon>Fungi</taxon>
        <taxon>Dikarya</taxon>
        <taxon>Ascomycota</taxon>
        <taxon>Taphrinomycotina</taxon>
        <taxon>Taphrinomycetes</taxon>
        <taxon>Taphrinales</taxon>
        <taxon>Taphrinaceae</taxon>
        <taxon>Taphrina</taxon>
    </lineage>
</organism>
<evidence type="ECO:0000256" key="3">
    <source>
        <dbReference type="ARBA" id="ARBA00023136"/>
    </source>
</evidence>
<keyword evidence="4" id="KW-0813">Transport</keyword>